<keyword evidence="3" id="KW-1185">Reference proteome</keyword>
<evidence type="ECO:0000313" key="2">
    <source>
        <dbReference type="EMBL" id="KAB8077371.1"/>
    </source>
</evidence>
<feature type="transmembrane region" description="Helical" evidence="1">
    <location>
        <begin position="6"/>
        <end position="24"/>
    </location>
</feature>
<dbReference type="EMBL" id="ML732169">
    <property type="protein sequence ID" value="KAB8077371.1"/>
    <property type="molecule type" value="Genomic_DNA"/>
</dbReference>
<reference evidence="2 3" key="1">
    <citation type="submission" date="2019-04" db="EMBL/GenBank/DDBJ databases">
        <title>Friends and foes A comparative genomics study of 23 Aspergillus species from section Flavi.</title>
        <authorList>
            <consortium name="DOE Joint Genome Institute"/>
            <person name="Kjaerbolling I."/>
            <person name="Vesth T."/>
            <person name="Frisvad J.C."/>
            <person name="Nybo J.L."/>
            <person name="Theobald S."/>
            <person name="Kildgaard S."/>
            <person name="Isbrandt T."/>
            <person name="Kuo A."/>
            <person name="Sato A."/>
            <person name="Lyhne E.K."/>
            <person name="Kogle M.E."/>
            <person name="Wiebenga A."/>
            <person name="Kun R.S."/>
            <person name="Lubbers R.J."/>
            <person name="Makela M.R."/>
            <person name="Barry K."/>
            <person name="Chovatia M."/>
            <person name="Clum A."/>
            <person name="Daum C."/>
            <person name="Haridas S."/>
            <person name="He G."/>
            <person name="LaButti K."/>
            <person name="Lipzen A."/>
            <person name="Mondo S."/>
            <person name="Riley R."/>
            <person name="Salamov A."/>
            <person name="Simmons B.A."/>
            <person name="Magnuson J.K."/>
            <person name="Henrissat B."/>
            <person name="Mortensen U.H."/>
            <person name="Larsen T.O."/>
            <person name="Devries R.P."/>
            <person name="Grigoriev I.V."/>
            <person name="Machida M."/>
            <person name="Baker S.E."/>
            <person name="Andersen M.R."/>
        </authorList>
    </citation>
    <scope>NUCLEOTIDE SEQUENCE [LARGE SCALE GENOMIC DNA]</scope>
    <source>
        <strain evidence="2 3">CBS 151.66</strain>
    </source>
</reference>
<dbReference type="AlphaFoldDB" id="A0A5N5X9G4"/>
<evidence type="ECO:0000256" key="1">
    <source>
        <dbReference type="SAM" id="Phobius"/>
    </source>
</evidence>
<feature type="transmembrane region" description="Helical" evidence="1">
    <location>
        <begin position="108"/>
        <end position="127"/>
    </location>
</feature>
<keyword evidence="1" id="KW-0812">Transmembrane</keyword>
<proteinExistence type="predicted"/>
<protein>
    <submittedName>
        <fullName evidence="2">Uncharacterized protein</fullName>
    </submittedName>
</protein>
<evidence type="ECO:0000313" key="3">
    <source>
        <dbReference type="Proteomes" id="UP000326565"/>
    </source>
</evidence>
<feature type="transmembrane region" description="Helical" evidence="1">
    <location>
        <begin position="36"/>
        <end position="56"/>
    </location>
</feature>
<name>A0A5N5X9G4_9EURO</name>
<sequence>MGFYAMFAYVFPRAWSLTYMLFVFPFSCCIPHGTPLVEGVGLCGLWCFYLTLLMLYHKGPPLIGVGPCGSWCSLCFMYLIGDTAPEFDIMFWIIHLLWVTYRDIIRRLFLFFPLLFFLFAGTVVGIVCDYESMNSPVIDPC</sequence>
<organism evidence="2 3">
    <name type="scientific">Aspergillus leporis</name>
    <dbReference type="NCBI Taxonomy" id="41062"/>
    <lineage>
        <taxon>Eukaryota</taxon>
        <taxon>Fungi</taxon>
        <taxon>Dikarya</taxon>
        <taxon>Ascomycota</taxon>
        <taxon>Pezizomycotina</taxon>
        <taxon>Eurotiomycetes</taxon>
        <taxon>Eurotiomycetidae</taxon>
        <taxon>Eurotiales</taxon>
        <taxon>Aspergillaceae</taxon>
        <taxon>Aspergillus</taxon>
        <taxon>Aspergillus subgen. Circumdati</taxon>
    </lineage>
</organism>
<keyword evidence="1" id="KW-1133">Transmembrane helix</keyword>
<gene>
    <name evidence="2" type="ORF">BDV29DRAFT_59018</name>
</gene>
<dbReference type="Proteomes" id="UP000326565">
    <property type="component" value="Unassembled WGS sequence"/>
</dbReference>
<feature type="transmembrane region" description="Helical" evidence="1">
    <location>
        <begin position="76"/>
        <end position="101"/>
    </location>
</feature>
<keyword evidence="1" id="KW-0472">Membrane</keyword>
<accession>A0A5N5X9G4</accession>